<dbReference type="CDD" id="cd01992">
    <property type="entry name" value="TilS_N"/>
    <property type="match status" value="1"/>
</dbReference>
<dbReference type="Proteomes" id="UP000221394">
    <property type="component" value="Unassembled WGS sequence"/>
</dbReference>
<keyword evidence="1 7" id="KW-0963">Cytoplasm</keyword>
<organism evidence="11 12">
    <name type="scientific">Flavimobilis soli</name>
    <dbReference type="NCBI Taxonomy" id="442709"/>
    <lineage>
        <taxon>Bacteria</taxon>
        <taxon>Bacillati</taxon>
        <taxon>Actinomycetota</taxon>
        <taxon>Actinomycetes</taxon>
        <taxon>Micrococcales</taxon>
        <taxon>Jonesiaceae</taxon>
        <taxon>Flavimobilis</taxon>
    </lineage>
</organism>
<dbReference type="InterPro" id="IPR012795">
    <property type="entry name" value="tRNA_Ile_lys_synt_N"/>
</dbReference>
<keyword evidence="2 7" id="KW-0436">Ligase</keyword>
<comment type="domain">
    <text evidence="7">The N-terminal region contains the highly conserved SGGXDS motif, predicted to be a P-loop motif involved in ATP binding.</text>
</comment>
<comment type="subcellular location">
    <subcellularLocation>
        <location evidence="7">Cytoplasm</location>
    </subcellularLocation>
</comment>
<feature type="domain" description="tRNA(Ile)-lysidine synthase substrate-binding" evidence="10">
    <location>
        <begin position="268"/>
        <end position="325"/>
    </location>
</feature>
<evidence type="ECO:0000256" key="2">
    <source>
        <dbReference type="ARBA" id="ARBA00022598"/>
    </source>
</evidence>
<comment type="similarity">
    <text evidence="7">Belongs to the tRNA(Ile)-lysidine synthase family.</text>
</comment>
<keyword evidence="3 7" id="KW-0819">tRNA processing</keyword>
<evidence type="ECO:0000256" key="1">
    <source>
        <dbReference type="ARBA" id="ARBA00022490"/>
    </source>
</evidence>
<gene>
    <name evidence="7" type="primary">tilS</name>
    <name evidence="11" type="ORF">ATL41_2059</name>
</gene>
<dbReference type="GO" id="GO:0006400">
    <property type="term" value="P:tRNA modification"/>
    <property type="evidence" value="ECO:0007669"/>
    <property type="project" value="UniProtKB-UniRule"/>
</dbReference>
<evidence type="ECO:0000313" key="11">
    <source>
        <dbReference type="EMBL" id="PFG37304.1"/>
    </source>
</evidence>
<dbReference type="AlphaFoldDB" id="A0A2A9EEF7"/>
<dbReference type="EMBL" id="PDJH01000001">
    <property type="protein sequence ID" value="PFG37304.1"/>
    <property type="molecule type" value="Genomic_DNA"/>
</dbReference>
<feature type="domain" description="tRNA(Ile)-lysidine/2-thiocytidine synthase N-terminal" evidence="9">
    <location>
        <begin position="28"/>
        <end position="199"/>
    </location>
</feature>
<evidence type="ECO:0000259" key="9">
    <source>
        <dbReference type="Pfam" id="PF01171"/>
    </source>
</evidence>
<keyword evidence="5 7" id="KW-0067">ATP-binding</keyword>
<dbReference type="PANTHER" id="PTHR43033:SF1">
    <property type="entry name" value="TRNA(ILE)-LYSIDINE SYNTHASE-RELATED"/>
    <property type="match status" value="1"/>
</dbReference>
<evidence type="ECO:0000313" key="12">
    <source>
        <dbReference type="Proteomes" id="UP000221394"/>
    </source>
</evidence>
<evidence type="ECO:0000256" key="4">
    <source>
        <dbReference type="ARBA" id="ARBA00022741"/>
    </source>
</evidence>
<evidence type="ECO:0000256" key="6">
    <source>
        <dbReference type="ARBA" id="ARBA00048539"/>
    </source>
</evidence>
<dbReference type="Gene3D" id="1.20.59.20">
    <property type="match status" value="1"/>
</dbReference>
<evidence type="ECO:0000256" key="5">
    <source>
        <dbReference type="ARBA" id="ARBA00022840"/>
    </source>
</evidence>
<evidence type="ECO:0000256" key="7">
    <source>
        <dbReference type="HAMAP-Rule" id="MF_01161"/>
    </source>
</evidence>
<keyword evidence="12" id="KW-1185">Reference proteome</keyword>
<feature type="binding site" evidence="7">
    <location>
        <begin position="33"/>
        <end position="38"/>
    </location>
    <ligand>
        <name>ATP</name>
        <dbReference type="ChEBI" id="CHEBI:30616"/>
    </ligand>
</feature>
<protein>
    <recommendedName>
        <fullName evidence="7">tRNA(Ile)-lysidine synthase</fullName>
        <ecNumber evidence="7">6.3.4.19</ecNumber>
    </recommendedName>
    <alternativeName>
        <fullName evidence="7">tRNA(Ile)-2-lysyl-cytidine synthase</fullName>
    </alternativeName>
    <alternativeName>
        <fullName evidence="7">tRNA(Ile)-lysidine synthetase</fullName>
    </alternativeName>
</protein>
<dbReference type="SUPFAM" id="SSF82829">
    <property type="entry name" value="MesJ substrate recognition domain-like"/>
    <property type="match status" value="1"/>
</dbReference>
<dbReference type="NCBIfam" id="TIGR02432">
    <property type="entry name" value="lysidine_TilS_N"/>
    <property type="match status" value="1"/>
</dbReference>
<dbReference type="InterPro" id="IPR015262">
    <property type="entry name" value="tRNA_Ile_lys_synt_subst-bd"/>
</dbReference>
<dbReference type="GO" id="GO:0005524">
    <property type="term" value="F:ATP binding"/>
    <property type="evidence" value="ECO:0007669"/>
    <property type="project" value="UniProtKB-UniRule"/>
</dbReference>
<dbReference type="Pfam" id="PF01171">
    <property type="entry name" value="ATP_bind_3"/>
    <property type="match status" value="1"/>
</dbReference>
<dbReference type="PANTHER" id="PTHR43033">
    <property type="entry name" value="TRNA(ILE)-LYSIDINE SYNTHASE-RELATED"/>
    <property type="match status" value="1"/>
</dbReference>
<dbReference type="InterPro" id="IPR011063">
    <property type="entry name" value="TilS/TtcA_N"/>
</dbReference>
<name>A0A2A9EEF7_9MICO</name>
<dbReference type="InterPro" id="IPR012094">
    <property type="entry name" value="tRNA_Ile_lys_synt"/>
</dbReference>
<dbReference type="InterPro" id="IPR014729">
    <property type="entry name" value="Rossmann-like_a/b/a_fold"/>
</dbReference>
<keyword evidence="4 7" id="KW-0547">Nucleotide-binding</keyword>
<dbReference type="HAMAP" id="MF_01161">
    <property type="entry name" value="tRNA_Ile_lys_synt"/>
    <property type="match status" value="1"/>
</dbReference>
<dbReference type="Pfam" id="PF09179">
    <property type="entry name" value="TilS"/>
    <property type="match status" value="1"/>
</dbReference>
<accession>A0A2A9EEF7</accession>
<reference evidence="11 12" key="1">
    <citation type="submission" date="2017-10" db="EMBL/GenBank/DDBJ databases">
        <title>Sequencing the genomes of 1000 actinobacteria strains.</title>
        <authorList>
            <person name="Klenk H.-P."/>
        </authorList>
    </citation>
    <scope>NUCLEOTIDE SEQUENCE [LARGE SCALE GENOMIC DNA]</scope>
    <source>
        <strain evidence="11 12">DSM 21574</strain>
    </source>
</reference>
<dbReference type="Gene3D" id="3.40.50.620">
    <property type="entry name" value="HUPs"/>
    <property type="match status" value="1"/>
</dbReference>
<evidence type="ECO:0000256" key="8">
    <source>
        <dbReference type="SAM" id="MobiDB-lite"/>
    </source>
</evidence>
<feature type="region of interest" description="Disordered" evidence="8">
    <location>
        <begin position="345"/>
        <end position="366"/>
    </location>
</feature>
<dbReference type="EC" id="6.3.4.19" evidence="7"/>
<comment type="caution">
    <text evidence="11">The sequence shown here is derived from an EMBL/GenBank/DDBJ whole genome shotgun (WGS) entry which is preliminary data.</text>
</comment>
<dbReference type="OrthoDB" id="5244702at2"/>
<feature type="compositionally biased region" description="Low complexity" evidence="8">
    <location>
        <begin position="350"/>
        <end position="366"/>
    </location>
</feature>
<comment type="function">
    <text evidence="7">Ligates lysine onto the cytidine present at position 34 of the AUA codon-specific tRNA(Ile) that contains the anticodon CAU, in an ATP-dependent manner. Cytidine is converted to lysidine, thus changing the amino acid specificity of the tRNA from methionine to isoleucine.</text>
</comment>
<evidence type="ECO:0000256" key="3">
    <source>
        <dbReference type="ARBA" id="ARBA00022694"/>
    </source>
</evidence>
<proteinExistence type="inferred from homology"/>
<dbReference type="GO" id="GO:0032267">
    <property type="term" value="F:tRNA(Ile)-lysidine synthase activity"/>
    <property type="evidence" value="ECO:0007669"/>
    <property type="project" value="UniProtKB-EC"/>
</dbReference>
<dbReference type="SUPFAM" id="SSF52402">
    <property type="entry name" value="Adenine nucleotide alpha hydrolases-like"/>
    <property type="match status" value="1"/>
</dbReference>
<comment type="catalytic activity">
    <reaction evidence="6 7">
        <text>cytidine(34) in tRNA(Ile2) + L-lysine + ATP = lysidine(34) in tRNA(Ile2) + AMP + diphosphate + H(+)</text>
        <dbReference type="Rhea" id="RHEA:43744"/>
        <dbReference type="Rhea" id="RHEA-COMP:10625"/>
        <dbReference type="Rhea" id="RHEA-COMP:10670"/>
        <dbReference type="ChEBI" id="CHEBI:15378"/>
        <dbReference type="ChEBI" id="CHEBI:30616"/>
        <dbReference type="ChEBI" id="CHEBI:32551"/>
        <dbReference type="ChEBI" id="CHEBI:33019"/>
        <dbReference type="ChEBI" id="CHEBI:82748"/>
        <dbReference type="ChEBI" id="CHEBI:83665"/>
        <dbReference type="ChEBI" id="CHEBI:456215"/>
        <dbReference type="EC" id="6.3.4.19"/>
    </reaction>
</comment>
<dbReference type="RefSeq" id="WP_098459048.1">
    <property type="nucleotide sequence ID" value="NZ_PDJH01000001.1"/>
</dbReference>
<sequence length="366" mass="37560">MSLPQPHLVAGRGAVRRVLDALPDGAVVVVGCSGGADSLALVACVAQETRGPRAARGLVARAVVVDHGMQEGSADVARRAAAACERLGLAARVVRVEVGRDGGPEAAARTARYAALEAALDAEIDAAGAPDGVVLVGHTRDDQAETVLLGLARGAGARSLAGMRPERGRLRRPFLDLTRADTEGVCAELGLDVWHDPTNVPTPDGGGPRRSVVRHRVLPVLEDALGPGVAAALARTAEQLREDDDALTQLADDLLARAAAAPPDEGYDVAILAEAPAAVRRRALRAAAVQAGSPAGALTRTHVLALDALVVSWHGQGAVPLPGRVGGTRSCGRLVLHARSAGTPRTLRRTSSWTFPTSGTTSSPSC</sequence>
<evidence type="ECO:0000259" key="10">
    <source>
        <dbReference type="Pfam" id="PF09179"/>
    </source>
</evidence>
<dbReference type="GO" id="GO:0005737">
    <property type="term" value="C:cytoplasm"/>
    <property type="evidence" value="ECO:0007669"/>
    <property type="project" value="UniProtKB-SubCell"/>
</dbReference>